<accession>A0A975SKU5</accession>
<dbReference type="PANTHER" id="PTHR43578">
    <property type="entry name" value="NADH-QUINONE OXIDOREDUCTASE SUBUNIT F"/>
    <property type="match status" value="1"/>
</dbReference>
<evidence type="ECO:0000313" key="5">
    <source>
        <dbReference type="EMBL" id="QWT47750.1"/>
    </source>
</evidence>
<evidence type="ECO:0000256" key="2">
    <source>
        <dbReference type="ARBA" id="ARBA00022723"/>
    </source>
</evidence>
<dbReference type="GO" id="GO:0046872">
    <property type="term" value="F:metal ion binding"/>
    <property type="evidence" value="ECO:0007669"/>
    <property type="project" value="UniProtKB-KW"/>
</dbReference>
<reference evidence="5" key="1">
    <citation type="submission" date="2020-11" db="EMBL/GenBank/DDBJ databases">
        <title>Azospira inquinata sp. nov.</title>
        <authorList>
            <person name="Moe W.M."/>
            <person name="Mikes M.C."/>
        </authorList>
    </citation>
    <scope>NUCLEOTIDE SEQUENCE</scope>
    <source>
        <strain evidence="5">Azo-3</strain>
    </source>
</reference>
<keyword evidence="2" id="KW-0479">Metal-binding</keyword>
<proteinExistence type="predicted"/>
<keyword evidence="4" id="KW-0411">Iron-sulfur</keyword>
<dbReference type="EMBL" id="CP064782">
    <property type="protein sequence ID" value="QWT47750.1"/>
    <property type="molecule type" value="Genomic_DNA"/>
</dbReference>
<dbReference type="RefSeq" id="WP_216130361.1">
    <property type="nucleotide sequence ID" value="NZ_CP064782.1"/>
</dbReference>
<dbReference type="CDD" id="cd02980">
    <property type="entry name" value="TRX_Fd_family"/>
    <property type="match status" value="1"/>
</dbReference>
<dbReference type="Pfam" id="PF01257">
    <property type="entry name" value="2Fe-2S_thioredx"/>
    <property type="match status" value="1"/>
</dbReference>
<dbReference type="GO" id="GO:0051536">
    <property type="term" value="F:iron-sulfur cluster binding"/>
    <property type="evidence" value="ECO:0007669"/>
    <property type="project" value="UniProtKB-KW"/>
</dbReference>
<dbReference type="PANTHER" id="PTHR43578:SF3">
    <property type="entry name" value="NADH-QUINONE OXIDOREDUCTASE SUBUNIT F"/>
    <property type="match status" value="1"/>
</dbReference>
<keyword evidence="6" id="KW-1185">Reference proteome</keyword>
<sequence>MSYYRYHALICCNQRANGESCCNDHGASELLDYAKAKVKAAGVAGPGQVRVNKSGCLGRCDQGPVMVIYPEATWYTFVDKEDIDEIIEEHLLHGRVVERLKID</sequence>
<evidence type="ECO:0000313" key="6">
    <source>
        <dbReference type="Proteomes" id="UP000683428"/>
    </source>
</evidence>
<keyword evidence="3" id="KW-0408">Iron</keyword>
<dbReference type="AlphaFoldDB" id="A0A975SKU5"/>
<protein>
    <submittedName>
        <fullName evidence="5">NAD(P)H-dependent oxidoreductase subunit E</fullName>
    </submittedName>
</protein>
<dbReference type="Proteomes" id="UP000683428">
    <property type="component" value="Chromosome"/>
</dbReference>
<evidence type="ECO:0000256" key="1">
    <source>
        <dbReference type="ARBA" id="ARBA00001917"/>
    </source>
</evidence>
<dbReference type="KEGG" id="aiq:Azoinq_07610"/>
<evidence type="ECO:0000256" key="3">
    <source>
        <dbReference type="ARBA" id="ARBA00023004"/>
    </source>
</evidence>
<evidence type="ECO:0000256" key="4">
    <source>
        <dbReference type="ARBA" id="ARBA00023014"/>
    </source>
</evidence>
<organism evidence="5 6">
    <name type="scientific">Azospira inquinata</name>
    <dbReference type="NCBI Taxonomy" id="2785627"/>
    <lineage>
        <taxon>Bacteria</taxon>
        <taxon>Pseudomonadati</taxon>
        <taxon>Pseudomonadota</taxon>
        <taxon>Betaproteobacteria</taxon>
        <taxon>Rhodocyclales</taxon>
        <taxon>Rhodocyclaceae</taxon>
        <taxon>Azospira</taxon>
    </lineage>
</organism>
<comment type="cofactor">
    <cofactor evidence="1">
        <name>FMN</name>
        <dbReference type="ChEBI" id="CHEBI:58210"/>
    </cofactor>
</comment>
<gene>
    <name evidence="5" type="ORF">Azoinq_07610</name>
</gene>
<name>A0A975SKU5_9RHOO</name>